<dbReference type="InterPro" id="IPR019786">
    <property type="entry name" value="Zinc_finger_PHD-type_CS"/>
</dbReference>
<dbReference type="GO" id="GO:0061188">
    <property type="term" value="P:negative regulation of rDNA heterochromatin formation"/>
    <property type="evidence" value="ECO:0007669"/>
    <property type="project" value="TreeGrafter"/>
</dbReference>
<dbReference type="GO" id="GO:0008270">
    <property type="term" value="F:zinc ion binding"/>
    <property type="evidence" value="ECO:0007669"/>
    <property type="project" value="UniProtKB-KW"/>
</dbReference>
<dbReference type="SUPFAM" id="SSF57903">
    <property type="entry name" value="FYVE/PHD zinc finger"/>
    <property type="match status" value="1"/>
</dbReference>
<dbReference type="PANTHER" id="PTHR47793:SF1">
    <property type="entry name" value="HISTONE DEACETYLASE COMPLEX SUBUNIT CTI6"/>
    <property type="match status" value="1"/>
</dbReference>
<protein>
    <submittedName>
        <fullName evidence="7">Histone deacetylase complex subunit CTI6</fullName>
    </submittedName>
</protein>
<feature type="compositionally biased region" description="Polar residues" evidence="5">
    <location>
        <begin position="52"/>
        <end position="64"/>
    </location>
</feature>
<dbReference type="GO" id="GO:0061186">
    <property type="term" value="P:negative regulation of silent mating-type cassette heterochromatin formation"/>
    <property type="evidence" value="ECO:0007669"/>
    <property type="project" value="TreeGrafter"/>
</dbReference>
<proteinExistence type="predicted"/>
<sequence>VAEATVAETTVAETRVEVEIETKTETEAIATTTVAIDTTNTVKEAEPPSGLEPSTTPETVQTTLEGEKDLTDDESSHHSVTRCTCNDNDNEEGFMIQCEQCNVWQHGRCVGVPESDIPQEYHCEQCRPD</sequence>
<dbReference type="EMBL" id="GBHO01040557">
    <property type="protein sequence ID" value="JAG03047.1"/>
    <property type="molecule type" value="Transcribed_RNA"/>
</dbReference>
<evidence type="ECO:0000256" key="3">
    <source>
        <dbReference type="ARBA" id="ARBA00022833"/>
    </source>
</evidence>
<evidence type="ECO:0000256" key="2">
    <source>
        <dbReference type="ARBA" id="ARBA00022771"/>
    </source>
</evidence>
<evidence type="ECO:0000313" key="7">
    <source>
        <dbReference type="EMBL" id="JAG03047.1"/>
    </source>
</evidence>
<feature type="compositionally biased region" description="Basic and acidic residues" evidence="5">
    <location>
        <begin position="65"/>
        <end position="77"/>
    </location>
</feature>
<dbReference type="PROSITE" id="PS50016">
    <property type="entry name" value="ZF_PHD_2"/>
    <property type="match status" value="1"/>
</dbReference>
<dbReference type="AlphaFoldDB" id="A0A0A9W3N3"/>
<evidence type="ECO:0000256" key="1">
    <source>
        <dbReference type="ARBA" id="ARBA00022723"/>
    </source>
</evidence>
<feature type="domain" description="PHD-type" evidence="6">
    <location>
        <begin position="80"/>
        <end position="129"/>
    </location>
</feature>
<dbReference type="GO" id="GO:0070210">
    <property type="term" value="C:Rpd3L-Expanded complex"/>
    <property type="evidence" value="ECO:0007669"/>
    <property type="project" value="TreeGrafter"/>
</dbReference>
<dbReference type="PROSITE" id="PS01359">
    <property type="entry name" value="ZF_PHD_1"/>
    <property type="match status" value="1"/>
</dbReference>
<keyword evidence="3" id="KW-0862">Zinc</keyword>
<reference evidence="7" key="2">
    <citation type="submission" date="2014-07" db="EMBL/GenBank/DDBJ databases">
        <authorList>
            <person name="Hull J."/>
        </authorList>
    </citation>
    <scope>NUCLEOTIDE SEQUENCE</scope>
</reference>
<dbReference type="InterPro" id="IPR011011">
    <property type="entry name" value="Znf_FYVE_PHD"/>
</dbReference>
<dbReference type="InterPro" id="IPR001965">
    <property type="entry name" value="Znf_PHD"/>
</dbReference>
<feature type="non-terminal residue" evidence="7">
    <location>
        <position position="1"/>
    </location>
</feature>
<dbReference type="InterPro" id="IPR053051">
    <property type="entry name" value="HDAC_complex_subunit"/>
</dbReference>
<gene>
    <name evidence="7" type="primary">CTI6</name>
    <name evidence="7" type="ORF">CM83_102252</name>
</gene>
<accession>A0A0A9W3N3</accession>
<name>A0A0A9W3N3_LYGHE</name>
<keyword evidence="2 4" id="KW-0863">Zinc-finger</keyword>
<dbReference type="Gene3D" id="3.30.40.10">
    <property type="entry name" value="Zinc/RING finger domain, C3HC4 (zinc finger)"/>
    <property type="match status" value="1"/>
</dbReference>
<dbReference type="GO" id="GO:0033698">
    <property type="term" value="C:Rpd3L complex"/>
    <property type="evidence" value="ECO:0007669"/>
    <property type="project" value="TreeGrafter"/>
</dbReference>
<reference evidence="7" key="1">
    <citation type="journal article" date="2014" name="PLoS ONE">
        <title>Transcriptome-Based Identification of ABC Transporters in the Western Tarnished Plant Bug Lygus hesperus.</title>
        <authorList>
            <person name="Hull J.J."/>
            <person name="Chaney K."/>
            <person name="Geib S.M."/>
            <person name="Fabrick J.A."/>
            <person name="Brent C.S."/>
            <person name="Walsh D."/>
            <person name="Lavine L.C."/>
        </authorList>
    </citation>
    <scope>NUCLEOTIDE SEQUENCE</scope>
</reference>
<evidence type="ECO:0000256" key="4">
    <source>
        <dbReference type="PROSITE-ProRule" id="PRU00146"/>
    </source>
</evidence>
<dbReference type="Pfam" id="PF20826">
    <property type="entry name" value="PHD_5"/>
    <property type="match status" value="1"/>
</dbReference>
<dbReference type="SMART" id="SM00249">
    <property type="entry name" value="PHD"/>
    <property type="match status" value="1"/>
</dbReference>
<dbReference type="PANTHER" id="PTHR47793">
    <property type="entry name" value="HISTONE DEACETYLASE COMPLEX SUBUNIT CTI6"/>
    <property type="match status" value="1"/>
</dbReference>
<feature type="region of interest" description="Disordered" evidence="5">
    <location>
        <begin position="37"/>
        <end position="82"/>
    </location>
</feature>
<keyword evidence="1" id="KW-0479">Metal-binding</keyword>
<dbReference type="InterPro" id="IPR013083">
    <property type="entry name" value="Znf_RING/FYVE/PHD"/>
</dbReference>
<evidence type="ECO:0000256" key="5">
    <source>
        <dbReference type="SAM" id="MobiDB-lite"/>
    </source>
</evidence>
<organism evidence="7">
    <name type="scientific">Lygus hesperus</name>
    <name type="common">Western plant bug</name>
    <dbReference type="NCBI Taxonomy" id="30085"/>
    <lineage>
        <taxon>Eukaryota</taxon>
        <taxon>Metazoa</taxon>
        <taxon>Ecdysozoa</taxon>
        <taxon>Arthropoda</taxon>
        <taxon>Hexapoda</taxon>
        <taxon>Insecta</taxon>
        <taxon>Pterygota</taxon>
        <taxon>Neoptera</taxon>
        <taxon>Paraneoptera</taxon>
        <taxon>Hemiptera</taxon>
        <taxon>Heteroptera</taxon>
        <taxon>Panheteroptera</taxon>
        <taxon>Cimicomorpha</taxon>
        <taxon>Miridae</taxon>
        <taxon>Mirini</taxon>
        <taxon>Lygus</taxon>
    </lineage>
</organism>
<evidence type="ECO:0000259" key="6">
    <source>
        <dbReference type="PROSITE" id="PS50016"/>
    </source>
</evidence>
<dbReference type="InterPro" id="IPR019787">
    <property type="entry name" value="Znf_PHD-finger"/>
</dbReference>